<name>A0A934IEX2_9RHOB</name>
<proteinExistence type="predicted"/>
<comment type="caution">
    <text evidence="2">Lacks conserved residue(s) required for the propagation of feature annotation.</text>
</comment>
<dbReference type="Proteomes" id="UP000642488">
    <property type="component" value="Unassembled WGS sequence"/>
</dbReference>
<feature type="active site" description="Proton acceptor" evidence="2">
    <location>
        <position position="205"/>
    </location>
</feature>
<evidence type="ECO:0000256" key="1">
    <source>
        <dbReference type="ARBA" id="ARBA00023098"/>
    </source>
</evidence>
<keyword evidence="2" id="KW-0442">Lipid degradation</keyword>
<dbReference type="InterPro" id="IPR016035">
    <property type="entry name" value="Acyl_Trfase/lysoPLipase"/>
</dbReference>
<organism evidence="4 5">
    <name type="scientific">Palleronia pontilimi</name>
    <dbReference type="NCBI Taxonomy" id="1964209"/>
    <lineage>
        <taxon>Bacteria</taxon>
        <taxon>Pseudomonadati</taxon>
        <taxon>Pseudomonadota</taxon>
        <taxon>Alphaproteobacteria</taxon>
        <taxon>Rhodobacterales</taxon>
        <taxon>Roseobacteraceae</taxon>
        <taxon>Palleronia</taxon>
    </lineage>
</organism>
<dbReference type="AlphaFoldDB" id="A0A934IEX2"/>
<gene>
    <name evidence="4" type="ORF">ILP92_01080</name>
</gene>
<keyword evidence="2" id="KW-0378">Hydrolase</keyword>
<evidence type="ECO:0000313" key="5">
    <source>
        <dbReference type="Proteomes" id="UP000642488"/>
    </source>
</evidence>
<dbReference type="GO" id="GO:0016787">
    <property type="term" value="F:hydrolase activity"/>
    <property type="evidence" value="ECO:0007669"/>
    <property type="project" value="UniProtKB-UniRule"/>
</dbReference>
<evidence type="ECO:0000313" key="4">
    <source>
        <dbReference type="EMBL" id="MBJ3761345.1"/>
    </source>
</evidence>
<feature type="active site" description="Nucleophile" evidence="2">
    <location>
        <position position="45"/>
    </location>
</feature>
<dbReference type="InterPro" id="IPR002641">
    <property type="entry name" value="PNPLA_dom"/>
</dbReference>
<dbReference type="GO" id="GO:0016042">
    <property type="term" value="P:lipid catabolic process"/>
    <property type="evidence" value="ECO:0007669"/>
    <property type="project" value="UniProtKB-UniRule"/>
</dbReference>
<evidence type="ECO:0000259" key="3">
    <source>
        <dbReference type="PROSITE" id="PS51635"/>
    </source>
</evidence>
<evidence type="ECO:0000256" key="2">
    <source>
        <dbReference type="PROSITE-ProRule" id="PRU01161"/>
    </source>
</evidence>
<comment type="caution">
    <text evidence="4">The sequence shown here is derived from an EMBL/GenBank/DDBJ whole genome shotgun (WGS) entry which is preliminary data.</text>
</comment>
<accession>A0A934IEX2</accession>
<feature type="domain" description="PNPLA" evidence="3">
    <location>
        <begin position="11"/>
        <end position="218"/>
    </location>
</feature>
<dbReference type="EMBL" id="JAEKPD010000001">
    <property type="protein sequence ID" value="MBJ3761345.1"/>
    <property type="molecule type" value="Genomic_DNA"/>
</dbReference>
<dbReference type="SUPFAM" id="SSF52151">
    <property type="entry name" value="FabD/lysophospholipase-like"/>
    <property type="match status" value="1"/>
</dbReference>
<reference evidence="4" key="1">
    <citation type="submission" date="2020-12" db="EMBL/GenBank/DDBJ databases">
        <title>Bacterial taxonomy.</title>
        <authorList>
            <person name="Pan X."/>
        </authorList>
    </citation>
    <scope>NUCLEOTIDE SEQUENCE</scope>
    <source>
        <strain evidence="4">KCTC 52957</strain>
    </source>
</reference>
<dbReference type="Pfam" id="PF01734">
    <property type="entry name" value="Patatin"/>
    <property type="match status" value="1"/>
</dbReference>
<keyword evidence="1 2" id="KW-0443">Lipid metabolism</keyword>
<keyword evidence="5" id="KW-1185">Reference proteome</keyword>
<protein>
    <submittedName>
        <fullName evidence="4">Patatin-like phospholipase family protein</fullName>
    </submittedName>
</protein>
<dbReference type="PROSITE" id="PS51635">
    <property type="entry name" value="PNPLA"/>
    <property type="match status" value="1"/>
</dbReference>
<sequence>MVGSKTFFDQIVFSGGGTRCLWQGGFIDVLRNEIPIEPARISGLSGGALTCCGFMTRRGQAIRDHMCEVFAAHDRNIPLHEPFDDEDGNSPHQRMYRKIVESSIGDPQALRQIAEGPQMQILIARPPSGRWAKLSGAAMTLVYEADTVIRSNPHLKWAENFGLTGELVDANKAARDGKIVDLICAAATIPPAFEPPLWGGKPAVDAGMVDQAPMPVPDQGRSLILLTKRFRDIPQVEGRVYVCPSESVAADKIDFTDPEKLRDTWRQGEEDARRFLADGLMND</sequence>
<feature type="short sequence motif" description="GXSXG" evidence="2">
    <location>
        <begin position="43"/>
        <end position="47"/>
    </location>
</feature>